<feature type="region of interest" description="Disordered" evidence="1">
    <location>
        <begin position="56"/>
        <end position="108"/>
    </location>
</feature>
<dbReference type="AlphaFoldDB" id="A0ABD0PBH2"/>
<evidence type="ECO:0000256" key="1">
    <source>
        <dbReference type="SAM" id="MobiDB-lite"/>
    </source>
</evidence>
<dbReference type="Proteomes" id="UP001529510">
    <property type="component" value="Unassembled WGS sequence"/>
</dbReference>
<accession>A0ABD0PBH2</accession>
<protein>
    <submittedName>
        <fullName evidence="2">Uncharacterized protein</fullName>
    </submittedName>
</protein>
<feature type="compositionally biased region" description="Low complexity" evidence="1">
    <location>
        <begin position="69"/>
        <end position="101"/>
    </location>
</feature>
<proteinExistence type="predicted"/>
<name>A0ABD0PBH2_CIRMR</name>
<sequence>MCPDPAVGVASFLDSASRTDASDDARPRRLIPRLTNSVWRGVLFVKRARTGLVAYAGDSSDEEDDHGPSKAGGAAGNAASGWTYRCPSTQSPQTQTTQQQPMPFWMAP</sequence>
<organism evidence="2 3">
    <name type="scientific">Cirrhinus mrigala</name>
    <name type="common">Mrigala</name>
    <dbReference type="NCBI Taxonomy" id="683832"/>
    <lineage>
        <taxon>Eukaryota</taxon>
        <taxon>Metazoa</taxon>
        <taxon>Chordata</taxon>
        <taxon>Craniata</taxon>
        <taxon>Vertebrata</taxon>
        <taxon>Euteleostomi</taxon>
        <taxon>Actinopterygii</taxon>
        <taxon>Neopterygii</taxon>
        <taxon>Teleostei</taxon>
        <taxon>Ostariophysi</taxon>
        <taxon>Cypriniformes</taxon>
        <taxon>Cyprinidae</taxon>
        <taxon>Labeoninae</taxon>
        <taxon>Labeonini</taxon>
        <taxon>Cirrhinus</taxon>
    </lineage>
</organism>
<gene>
    <name evidence="2" type="ORF">M9458_031366</name>
</gene>
<evidence type="ECO:0000313" key="3">
    <source>
        <dbReference type="Proteomes" id="UP001529510"/>
    </source>
</evidence>
<keyword evidence="3" id="KW-1185">Reference proteome</keyword>
<reference evidence="2 3" key="1">
    <citation type="submission" date="2024-05" db="EMBL/GenBank/DDBJ databases">
        <title>Genome sequencing and assembly of Indian major carp, Cirrhinus mrigala (Hamilton, 1822).</title>
        <authorList>
            <person name="Mohindra V."/>
            <person name="Chowdhury L.M."/>
            <person name="Lal K."/>
            <person name="Jena J.K."/>
        </authorList>
    </citation>
    <scope>NUCLEOTIDE SEQUENCE [LARGE SCALE GENOMIC DNA]</scope>
    <source>
        <strain evidence="2">CM1030</strain>
        <tissue evidence="2">Blood</tissue>
    </source>
</reference>
<evidence type="ECO:0000313" key="2">
    <source>
        <dbReference type="EMBL" id="KAL0171055.1"/>
    </source>
</evidence>
<dbReference type="EMBL" id="JAMKFB020000016">
    <property type="protein sequence ID" value="KAL0171055.1"/>
    <property type="molecule type" value="Genomic_DNA"/>
</dbReference>
<comment type="caution">
    <text evidence="2">The sequence shown here is derived from an EMBL/GenBank/DDBJ whole genome shotgun (WGS) entry which is preliminary data.</text>
</comment>